<keyword evidence="1" id="KW-0812">Transmembrane</keyword>
<feature type="transmembrane region" description="Helical" evidence="1">
    <location>
        <begin position="35"/>
        <end position="57"/>
    </location>
</feature>
<name>A0A8T2JZS7_9PIPI</name>
<proteinExistence type="predicted"/>
<protein>
    <submittedName>
        <fullName evidence="2">Uncharacterized protein</fullName>
    </submittedName>
</protein>
<keyword evidence="1" id="KW-1133">Transmembrane helix</keyword>
<dbReference type="AlphaFoldDB" id="A0A8T2JZS7"/>
<dbReference type="Proteomes" id="UP000812440">
    <property type="component" value="Chromosome 2"/>
</dbReference>
<evidence type="ECO:0000256" key="1">
    <source>
        <dbReference type="SAM" id="Phobius"/>
    </source>
</evidence>
<comment type="caution">
    <text evidence="2">The sequence shown here is derived from an EMBL/GenBank/DDBJ whole genome shotgun (WGS) entry which is preliminary data.</text>
</comment>
<evidence type="ECO:0000313" key="3">
    <source>
        <dbReference type="Proteomes" id="UP000812440"/>
    </source>
</evidence>
<organism evidence="2 3">
    <name type="scientific">Hymenochirus boettgeri</name>
    <name type="common">Congo dwarf clawed frog</name>
    <dbReference type="NCBI Taxonomy" id="247094"/>
    <lineage>
        <taxon>Eukaryota</taxon>
        <taxon>Metazoa</taxon>
        <taxon>Chordata</taxon>
        <taxon>Craniata</taxon>
        <taxon>Vertebrata</taxon>
        <taxon>Euteleostomi</taxon>
        <taxon>Amphibia</taxon>
        <taxon>Batrachia</taxon>
        <taxon>Anura</taxon>
        <taxon>Pipoidea</taxon>
        <taxon>Pipidae</taxon>
        <taxon>Pipinae</taxon>
        <taxon>Hymenochirus</taxon>
    </lineage>
</organism>
<sequence length="62" mass="7275">MRCAYICHNALYINIPPLPTQIKYNKIPLTKISNIIQIMFHIYIHFIPIHINLMGLLTRLDA</sequence>
<accession>A0A8T2JZS7</accession>
<keyword evidence="3" id="KW-1185">Reference proteome</keyword>
<dbReference type="EMBL" id="JAACNH010000002">
    <property type="protein sequence ID" value="KAG8450649.1"/>
    <property type="molecule type" value="Genomic_DNA"/>
</dbReference>
<reference evidence="2" key="1">
    <citation type="thesis" date="2020" institute="ProQuest LLC" country="789 East Eisenhower Parkway, Ann Arbor, MI, USA">
        <title>Comparative Genomics and Chromosome Evolution.</title>
        <authorList>
            <person name="Mudd A.B."/>
        </authorList>
    </citation>
    <scope>NUCLEOTIDE SEQUENCE</scope>
    <source>
        <strain evidence="2">Female2</strain>
        <tissue evidence="2">Blood</tissue>
    </source>
</reference>
<evidence type="ECO:0000313" key="2">
    <source>
        <dbReference type="EMBL" id="KAG8450649.1"/>
    </source>
</evidence>
<keyword evidence="1" id="KW-0472">Membrane</keyword>
<gene>
    <name evidence="2" type="ORF">GDO86_003066</name>
</gene>